<name>A0A9P4NZ66_9PEZI</name>
<evidence type="ECO:0000313" key="5">
    <source>
        <dbReference type="Proteomes" id="UP000800235"/>
    </source>
</evidence>
<protein>
    <recommendedName>
        <fullName evidence="6">Transmembrane protein</fullName>
    </recommendedName>
</protein>
<organism evidence="4 5">
    <name type="scientific">Tothia fuscella</name>
    <dbReference type="NCBI Taxonomy" id="1048955"/>
    <lineage>
        <taxon>Eukaryota</taxon>
        <taxon>Fungi</taxon>
        <taxon>Dikarya</taxon>
        <taxon>Ascomycota</taxon>
        <taxon>Pezizomycotina</taxon>
        <taxon>Dothideomycetes</taxon>
        <taxon>Pleosporomycetidae</taxon>
        <taxon>Venturiales</taxon>
        <taxon>Cylindrosympodiaceae</taxon>
        <taxon>Tothia</taxon>
    </lineage>
</organism>
<evidence type="ECO:0008006" key="6">
    <source>
        <dbReference type="Google" id="ProtNLM"/>
    </source>
</evidence>
<feature type="signal peptide" evidence="3">
    <location>
        <begin position="1"/>
        <end position="19"/>
    </location>
</feature>
<feature type="compositionally biased region" description="Basic and acidic residues" evidence="1">
    <location>
        <begin position="158"/>
        <end position="170"/>
    </location>
</feature>
<accession>A0A9P4NZ66</accession>
<proteinExistence type="predicted"/>
<gene>
    <name evidence="4" type="ORF">EJ08DRAFT_676258</name>
</gene>
<dbReference type="EMBL" id="MU007017">
    <property type="protein sequence ID" value="KAF2434352.1"/>
    <property type="molecule type" value="Genomic_DNA"/>
</dbReference>
<dbReference type="AlphaFoldDB" id="A0A9P4NZ66"/>
<feature type="transmembrane region" description="Helical" evidence="2">
    <location>
        <begin position="82"/>
        <end position="107"/>
    </location>
</feature>
<keyword evidence="2" id="KW-0812">Transmembrane</keyword>
<feature type="compositionally biased region" description="Basic and acidic residues" evidence="1">
    <location>
        <begin position="178"/>
        <end position="195"/>
    </location>
</feature>
<feature type="compositionally biased region" description="Low complexity" evidence="1">
    <location>
        <begin position="35"/>
        <end position="50"/>
    </location>
</feature>
<comment type="caution">
    <text evidence="4">The sequence shown here is derived from an EMBL/GenBank/DDBJ whole genome shotgun (WGS) entry which is preliminary data.</text>
</comment>
<keyword evidence="2" id="KW-1133">Transmembrane helix</keyword>
<dbReference type="Proteomes" id="UP000800235">
    <property type="component" value="Unassembled WGS sequence"/>
</dbReference>
<evidence type="ECO:0000313" key="4">
    <source>
        <dbReference type="EMBL" id="KAF2434352.1"/>
    </source>
</evidence>
<feature type="region of interest" description="Disordered" evidence="1">
    <location>
        <begin position="35"/>
        <end position="56"/>
    </location>
</feature>
<keyword evidence="5" id="KW-1185">Reference proteome</keyword>
<keyword evidence="2" id="KW-0472">Membrane</keyword>
<feature type="chain" id="PRO_5040405499" description="Transmembrane protein" evidence="3">
    <location>
        <begin position="20"/>
        <end position="212"/>
    </location>
</feature>
<feature type="region of interest" description="Disordered" evidence="1">
    <location>
        <begin position="125"/>
        <end position="212"/>
    </location>
</feature>
<evidence type="ECO:0000256" key="2">
    <source>
        <dbReference type="SAM" id="Phobius"/>
    </source>
</evidence>
<keyword evidence="3" id="KW-0732">Signal</keyword>
<evidence type="ECO:0000256" key="3">
    <source>
        <dbReference type="SAM" id="SignalP"/>
    </source>
</evidence>
<reference evidence="4" key="1">
    <citation type="journal article" date="2020" name="Stud. Mycol.">
        <title>101 Dothideomycetes genomes: a test case for predicting lifestyles and emergence of pathogens.</title>
        <authorList>
            <person name="Haridas S."/>
            <person name="Albert R."/>
            <person name="Binder M."/>
            <person name="Bloem J."/>
            <person name="Labutti K."/>
            <person name="Salamov A."/>
            <person name="Andreopoulos B."/>
            <person name="Baker S."/>
            <person name="Barry K."/>
            <person name="Bills G."/>
            <person name="Bluhm B."/>
            <person name="Cannon C."/>
            <person name="Castanera R."/>
            <person name="Culley D."/>
            <person name="Daum C."/>
            <person name="Ezra D."/>
            <person name="Gonzalez J."/>
            <person name="Henrissat B."/>
            <person name="Kuo A."/>
            <person name="Liang C."/>
            <person name="Lipzen A."/>
            <person name="Lutzoni F."/>
            <person name="Magnuson J."/>
            <person name="Mondo S."/>
            <person name="Nolan M."/>
            <person name="Ohm R."/>
            <person name="Pangilinan J."/>
            <person name="Park H.-J."/>
            <person name="Ramirez L."/>
            <person name="Alfaro M."/>
            <person name="Sun H."/>
            <person name="Tritt A."/>
            <person name="Yoshinaga Y."/>
            <person name="Zwiers L.-H."/>
            <person name="Turgeon B."/>
            <person name="Goodwin S."/>
            <person name="Spatafora J."/>
            <person name="Crous P."/>
            <person name="Grigoriev I."/>
        </authorList>
    </citation>
    <scope>NUCLEOTIDE SEQUENCE</scope>
    <source>
        <strain evidence="4">CBS 130266</strain>
    </source>
</reference>
<sequence length="212" mass="22848">MDRILLYRFLLLWPTLAFALPEAISSLSSDTASPTPSSAFPSMSAQDGTGVSEGGVGSTVNGGAAAGADGADKGAFSMSKGAIVGMSIGIGIVIVSIATLWFFWYMAKKRQWDVRQSIRRASRRITGRKVEPKPSAGTKTNRRGTVYVKPAPGSKNQKPRDLESLREDPKVPTMGWLADEKERSRSRSREPEEQKVPSGSAGGWKSKLGFQK</sequence>
<evidence type="ECO:0000256" key="1">
    <source>
        <dbReference type="SAM" id="MobiDB-lite"/>
    </source>
</evidence>
<dbReference type="OrthoDB" id="5425637at2759"/>